<evidence type="ECO:0000256" key="1">
    <source>
        <dbReference type="SAM" id="MobiDB-lite"/>
    </source>
</evidence>
<feature type="compositionally biased region" description="Basic residues" evidence="1">
    <location>
        <begin position="279"/>
        <end position="290"/>
    </location>
</feature>
<feature type="compositionally biased region" description="Basic and acidic residues" evidence="1">
    <location>
        <begin position="444"/>
        <end position="458"/>
    </location>
</feature>
<feature type="region of interest" description="Disordered" evidence="1">
    <location>
        <begin position="433"/>
        <end position="458"/>
    </location>
</feature>
<sequence length="458" mass="52275">MAIGTTTTTLVPRSESHVTQTITKLKTTIKSTVRAAFTPRLAPARRNVSTRQRPAAPSSSSPLERMLHKASKTTAAACRALTTALRVPDAIAKPLAKFTSLAHKYVFSKLPTVKVLDKLKQFAKFFLSHSVASAALQSEHATRLVERFVRGWVGRVKGRIALRHYKAAVHSAVTTNIMHLLDATTAHVASQLHQAWYLKQTYAANRIQHAWRHASSRWALEAHDTHAAIQYLRETGRRLVCRRQAESVVATVVMAGLQIMAVRLMQRWWRRRCRLRRLAKARRRRRRTRPPQKTQQQHTCDSPGHHQRELVVATLKRVWAREDFAPSVRPSRRRHMVAIPPRPTLAPLSSVTPPRTHGVRKMNVKTWHRLQGYVNPKQCWVAIPVQVHPATSTTSLAPLRHRHYQLEYDWIPGPLLQDPPTPPLTFEQKLKRFDQARRTNKGMQTKDRANKSPSEPRL</sequence>
<protein>
    <submittedName>
        <fullName evidence="2">Uncharacterized protein</fullName>
    </submittedName>
</protein>
<proteinExistence type="predicted"/>
<dbReference type="EMBL" id="KI913132">
    <property type="protein sequence ID" value="ETV77642.1"/>
    <property type="molecule type" value="Genomic_DNA"/>
</dbReference>
<feature type="region of interest" description="Disordered" evidence="1">
    <location>
        <begin position="279"/>
        <end position="307"/>
    </location>
</feature>
<dbReference type="RefSeq" id="XP_009832752.1">
    <property type="nucleotide sequence ID" value="XM_009834450.1"/>
</dbReference>
<dbReference type="GeneID" id="20810538"/>
<name>W4GD87_APHAT</name>
<organism evidence="2">
    <name type="scientific">Aphanomyces astaci</name>
    <name type="common">Crayfish plague agent</name>
    <dbReference type="NCBI Taxonomy" id="112090"/>
    <lineage>
        <taxon>Eukaryota</taxon>
        <taxon>Sar</taxon>
        <taxon>Stramenopiles</taxon>
        <taxon>Oomycota</taxon>
        <taxon>Saprolegniomycetes</taxon>
        <taxon>Saprolegniales</taxon>
        <taxon>Verrucalvaceae</taxon>
        <taxon>Aphanomyces</taxon>
    </lineage>
</organism>
<reference evidence="2" key="1">
    <citation type="submission" date="2013-12" db="EMBL/GenBank/DDBJ databases">
        <title>The Genome Sequence of Aphanomyces astaci APO3.</title>
        <authorList>
            <consortium name="The Broad Institute Genomics Platform"/>
            <person name="Russ C."/>
            <person name="Tyler B."/>
            <person name="van West P."/>
            <person name="Dieguez-Uribeondo J."/>
            <person name="Young S.K."/>
            <person name="Zeng Q."/>
            <person name="Gargeya S."/>
            <person name="Fitzgerald M."/>
            <person name="Abouelleil A."/>
            <person name="Alvarado L."/>
            <person name="Chapman S.B."/>
            <person name="Gainer-Dewar J."/>
            <person name="Goldberg J."/>
            <person name="Griggs A."/>
            <person name="Gujja S."/>
            <person name="Hansen M."/>
            <person name="Howarth C."/>
            <person name="Imamovic A."/>
            <person name="Ireland A."/>
            <person name="Larimer J."/>
            <person name="McCowan C."/>
            <person name="Murphy C."/>
            <person name="Pearson M."/>
            <person name="Poon T.W."/>
            <person name="Priest M."/>
            <person name="Roberts A."/>
            <person name="Saif S."/>
            <person name="Shea T."/>
            <person name="Sykes S."/>
            <person name="Wortman J."/>
            <person name="Nusbaum C."/>
            <person name="Birren B."/>
        </authorList>
    </citation>
    <scope>NUCLEOTIDE SEQUENCE [LARGE SCALE GENOMIC DNA]</scope>
    <source>
        <strain evidence="2">APO3</strain>
    </source>
</reference>
<gene>
    <name evidence="2" type="ORF">H257_08542</name>
</gene>
<dbReference type="VEuPathDB" id="FungiDB:H257_08542"/>
<evidence type="ECO:0000313" key="2">
    <source>
        <dbReference type="EMBL" id="ETV77642.1"/>
    </source>
</evidence>
<accession>W4GD87</accession>
<feature type="region of interest" description="Disordered" evidence="1">
    <location>
        <begin position="40"/>
        <end position="65"/>
    </location>
</feature>
<dbReference type="OrthoDB" id="79340at2759"/>
<dbReference type="AlphaFoldDB" id="W4GD87"/>